<keyword evidence="4" id="KW-0732">Signal</keyword>
<dbReference type="Gene3D" id="2.60.40.2160">
    <property type="entry name" value="Interleukin-17 receptor A/B, fibronectin-III-like domain 1"/>
    <property type="match status" value="1"/>
</dbReference>
<keyword evidence="2" id="KW-1003">Cell membrane</keyword>
<evidence type="ECO:0000256" key="5">
    <source>
        <dbReference type="ARBA" id="ARBA00022989"/>
    </source>
</evidence>
<dbReference type="PROSITE" id="PS51534">
    <property type="entry name" value="SEFIR"/>
    <property type="match status" value="1"/>
</dbReference>
<dbReference type="PANTHER" id="PTHR15583">
    <property type="entry name" value="INTERLEUKIN-17 RECEPTOR"/>
    <property type="match status" value="1"/>
</dbReference>
<keyword evidence="7" id="KW-0675">Receptor</keyword>
<evidence type="ECO:0000256" key="1">
    <source>
        <dbReference type="ARBA" id="ARBA00004251"/>
    </source>
</evidence>
<comment type="caution">
    <text evidence="12">The sequence shown here is derived from an EMBL/GenBank/DDBJ whole genome shotgun (WGS) entry which is preliminary data.</text>
</comment>
<proteinExistence type="predicted"/>
<keyword evidence="13" id="KW-1185">Reference proteome</keyword>
<evidence type="ECO:0000256" key="10">
    <source>
        <dbReference type="SAM" id="Phobius"/>
    </source>
</evidence>
<dbReference type="Proteomes" id="UP001642483">
    <property type="component" value="Unassembled WGS sequence"/>
</dbReference>
<dbReference type="Pfam" id="PF08357">
    <property type="entry name" value="SEFIR"/>
    <property type="match status" value="1"/>
</dbReference>
<protein>
    <recommendedName>
        <fullName evidence="11">SEFIR domain-containing protein</fullName>
    </recommendedName>
</protein>
<evidence type="ECO:0000256" key="9">
    <source>
        <dbReference type="SAM" id="MobiDB-lite"/>
    </source>
</evidence>
<dbReference type="InterPro" id="IPR038683">
    <property type="entry name" value="IL17RA/B_FnIII-like_1_sf"/>
</dbReference>
<keyword evidence="3 10" id="KW-0812">Transmembrane</keyword>
<gene>
    <name evidence="12" type="ORF">CVLEPA_LOCUS31830</name>
</gene>
<evidence type="ECO:0000256" key="6">
    <source>
        <dbReference type="ARBA" id="ARBA00023136"/>
    </source>
</evidence>
<accession>A0ABP0H330</accession>
<evidence type="ECO:0000313" key="13">
    <source>
        <dbReference type="Proteomes" id="UP001642483"/>
    </source>
</evidence>
<name>A0ABP0H330_CLALP</name>
<feature type="region of interest" description="Disordered" evidence="9">
    <location>
        <begin position="636"/>
        <end position="656"/>
    </location>
</feature>
<reference evidence="12 13" key="1">
    <citation type="submission" date="2024-02" db="EMBL/GenBank/DDBJ databases">
        <authorList>
            <person name="Daric V."/>
            <person name="Darras S."/>
        </authorList>
    </citation>
    <scope>NUCLEOTIDE SEQUENCE [LARGE SCALE GENOMIC DNA]</scope>
</reference>
<evidence type="ECO:0000256" key="3">
    <source>
        <dbReference type="ARBA" id="ARBA00022692"/>
    </source>
</evidence>
<evidence type="ECO:0000259" key="11">
    <source>
        <dbReference type="PROSITE" id="PS51534"/>
    </source>
</evidence>
<evidence type="ECO:0000313" key="12">
    <source>
        <dbReference type="EMBL" id="CAK8698393.1"/>
    </source>
</evidence>
<keyword evidence="8" id="KW-0325">Glycoprotein</keyword>
<dbReference type="InterPro" id="IPR039465">
    <property type="entry name" value="IL-17_rcpt-like"/>
</dbReference>
<sequence length="674" mass="77563">MLKECICVILLLTNVYFTLVICYELCPKACSSLLLYKNTGYRSSVDIPCTMEDQSEKSRPCPVISSSATLSANQTVDSSWSLCLDRTRNLKRIMLTFSWNFNVNYNLGKLCGYHIRAQKAGLIEGSNVSCWLSRTALYALSFSAPENFRAQLQYTCFELPNKTDLIAPGEEFQFNIQSIPRQENKLQNWHLKSNILLPDCSYAEIQGLPQCNYSGSVQINCESKTYSLEYQVPYFKSYLNAVIFIWESDADFYRIDNLPLSGTVANQTFPKAFDSKNYSFQITATLNDDKIFSLYRSKKISIDFCKCKLSQHQSFLPLISVIVIAFVMIVTAIFCWKKQNAKENTRLPNGENDVCDVTDFSELLDEPNREDEQIRLFVLFENDNGPHQNVVLQFVNFLVEDLGFDVICELFTNEERYCSNMEWMLRSLNEVDKILVIWSPKVVQASQKINNDEMRQDSFIPVLNHIQKDLFYDNNRSKYYFSYFDYCTEEDLPSFFQQPFLKHFKLMQEMEDLYFLLKNQAKYQPGIEVRAYQASFEQYHTHESNKHGKNLRNAIFEMYVYMNSSPEAKSSYCSKSSGKFVGPSTSLEDTKCMVGVKLLDIIPPPCIQPKIQKFKTKTDSYNATETSLQAYQHIPESDANSEGESGGSGKKFRGTPLPAIKEESNFTAMNKVFL</sequence>
<keyword evidence="5 10" id="KW-1133">Transmembrane helix</keyword>
<evidence type="ECO:0000256" key="8">
    <source>
        <dbReference type="ARBA" id="ARBA00023180"/>
    </source>
</evidence>
<dbReference type="EMBL" id="CAWYQH010000174">
    <property type="protein sequence ID" value="CAK8698393.1"/>
    <property type="molecule type" value="Genomic_DNA"/>
</dbReference>
<evidence type="ECO:0000256" key="7">
    <source>
        <dbReference type="ARBA" id="ARBA00023170"/>
    </source>
</evidence>
<dbReference type="PANTHER" id="PTHR15583:SF7">
    <property type="entry name" value="INTERLEUKIN CYTOKINE RECEPTOR-RELATED PROTEIN 2"/>
    <property type="match status" value="1"/>
</dbReference>
<comment type="subcellular location">
    <subcellularLocation>
        <location evidence="1">Cell membrane</location>
        <topology evidence="1">Single-pass type I membrane protein</topology>
    </subcellularLocation>
</comment>
<feature type="domain" description="SEFIR" evidence="11">
    <location>
        <begin position="373"/>
        <end position="513"/>
    </location>
</feature>
<organism evidence="12 13">
    <name type="scientific">Clavelina lepadiformis</name>
    <name type="common">Light-bulb sea squirt</name>
    <name type="synonym">Ascidia lepadiformis</name>
    <dbReference type="NCBI Taxonomy" id="159417"/>
    <lineage>
        <taxon>Eukaryota</taxon>
        <taxon>Metazoa</taxon>
        <taxon>Chordata</taxon>
        <taxon>Tunicata</taxon>
        <taxon>Ascidiacea</taxon>
        <taxon>Aplousobranchia</taxon>
        <taxon>Clavelinidae</taxon>
        <taxon>Clavelina</taxon>
    </lineage>
</organism>
<evidence type="ECO:0000256" key="4">
    <source>
        <dbReference type="ARBA" id="ARBA00022729"/>
    </source>
</evidence>
<dbReference type="Gene3D" id="3.40.50.11530">
    <property type="match status" value="1"/>
</dbReference>
<feature type="transmembrane region" description="Helical" evidence="10">
    <location>
        <begin position="315"/>
        <end position="336"/>
    </location>
</feature>
<keyword evidence="6 10" id="KW-0472">Membrane</keyword>
<evidence type="ECO:0000256" key="2">
    <source>
        <dbReference type="ARBA" id="ARBA00022475"/>
    </source>
</evidence>
<dbReference type="InterPro" id="IPR013568">
    <property type="entry name" value="SEFIR_dom"/>
</dbReference>